<dbReference type="Gene3D" id="3.30.930.20">
    <property type="entry name" value="Protein of unknown function DUF1054"/>
    <property type="match status" value="1"/>
</dbReference>
<dbReference type="AlphaFoldDB" id="A0A5C5E8A7"/>
<reference evidence="1 2" key="1">
    <citation type="submission" date="2019-06" db="EMBL/GenBank/DDBJ databases">
        <title>Description Trichococcus psychrophilus sp. nov., isolated from a cold spring, by genomic and phenotypic analyses.</title>
        <authorList>
            <person name="Zakharyuk A."/>
        </authorList>
    </citation>
    <scope>NUCLEOTIDE SEQUENCE [LARGE SCALE GENOMIC DNA]</scope>
    <source>
        <strain evidence="1 2">SKBG</strain>
    </source>
</reference>
<evidence type="ECO:0000313" key="1">
    <source>
        <dbReference type="EMBL" id="TNV69369.1"/>
    </source>
</evidence>
<dbReference type="EMBL" id="VENO01000002">
    <property type="protein sequence ID" value="TNV69369.1"/>
    <property type="molecule type" value="Genomic_DNA"/>
</dbReference>
<protein>
    <submittedName>
        <fullName evidence="1">DUF1054 family protein</fullName>
    </submittedName>
</protein>
<dbReference type="Proteomes" id="UP000313395">
    <property type="component" value="Unassembled WGS sequence"/>
</dbReference>
<dbReference type="SUPFAM" id="SSF142913">
    <property type="entry name" value="YktB/PF0168-like"/>
    <property type="match status" value="1"/>
</dbReference>
<dbReference type="Pfam" id="PF06335">
    <property type="entry name" value="DUF1054"/>
    <property type="match status" value="1"/>
</dbReference>
<keyword evidence="2" id="KW-1185">Reference proteome</keyword>
<dbReference type="InterPro" id="IPR053707">
    <property type="entry name" value="UPF0637_domain_sf"/>
</dbReference>
<evidence type="ECO:0000313" key="2">
    <source>
        <dbReference type="Proteomes" id="UP000313395"/>
    </source>
</evidence>
<organism evidence="1 2">
    <name type="scientific">Trichococcus shcherbakoviae subsp. psychrophilus</name>
    <dbReference type="NCBI Taxonomy" id="2585775"/>
    <lineage>
        <taxon>Bacteria</taxon>
        <taxon>Bacillati</taxon>
        <taxon>Bacillota</taxon>
        <taxon>Bacilli</taxon>
        <taxon>Lactobacillales</taxon>
        <taxon>Carnobacteriaceae</taxon>
        <taxon>Trichococcus</taxon>
    </lineage>
</organism>
<proteinExistence type="predicted"/>
<name>A0A5C5E8A7_9LACT</name>
<sequence>MMEGNQKEVHVLEGYHFNKEDFSVFDIQGLDERMAGIRERIQPKFRHFAAAGAKLIVSEEGAESVPVHIAKHLRRTKYAPENTWCAIGGDARGYKKYPHFQIGIAKEGVSFYLCLIDQPVKEKEMAAALMERIPELEQLPRDYVVSVDHTVAAVLPIEAVDWETVLVRLRDVKKAELLLGRKLAPADPRLSTEAGTLAVLEETLRELLPIYQTCMEQYR</sequence>
<gene>
    <name evidence="1" type="ORF">FHK04_07625</name>
</gene>
<dbReference type="InterPro" id="IPR009403">
    <property type="entry name" value="UPF0637"/>
</dbReference>
<accession>A0A5C5E8A7</accession>
<dbReference type="PIRSF" id="PIRSF021332">
    <property type="entry name" value="DUF1054"/>
    <property type="match status" value="1"/>
</dbReference>
<comment type="caution">
    <text evidence="1">The sequence shown here is derived from an EMBL/GenBank/DDBJ whole genome shotgun (WGS) entry which is preliminary data.</text>
</comment>